<feature type="compositionally biased region" description="Acidic residues" evidence="1">
    <location>
        <begin position="1"/>
        <end position="14"/>
    </location>
</feature>
<evidence type="ECO:0000256" key="1">
    <source>
        <dbReference type="SAM" id="MobiDB-lite"/>
    </source>
</evidence>
<evidence type="ECO:0000313" key="2">
    <source>
        <dbReference type="EMBL" id="SVC91840.1"/>
    </source>
</evidence>
<name>A0A382R3P3_9ZZZZ</name>
<sequence length="39" mass="3998">MAEEEATPTEENAEATEAVEATADAAEQAPAEVVEAPKP</sequence>
<feature type="non-terminal residue" evidence="2">
    <location>
        <position position="39"/>
    </location>
</feature>
<organism evidence="2">
    <name type="scientific">marine metagenome</name>
    <dbReference type="NCBI Taxonomy" id="408172"/>
    <lineage>
        <taxon>unclassified sequences</taxon>
        <taxon>metagenomes</taxon>
        <taxon>ecological metagenomes</taxon>
    </lineage>
</organism>
<dbReference type="EMBL" id="UINC01118602">
    <property type="protein sequence ID" value="SVC91840.1"/>
    <property type="molecule type" value="Genomic_DNA"/>
</dbReference>
<accession>A0A382R3P3</accession>
<feature type="compositionally biased region" description="Low complexity" evidence="1">
    <location>
        <begin position="15"/>
        <end position="39"/>
    </location>
</feature>
<proteinExistence type="predicted"/>
<gene>
    <name evidence="2" type="ORF">METZ01_LOCUS344694</name>
</gene>
<protein>
    <submittedName>
        <fullName evidence="2">Uncharacterized protein</fullName>
    </submittedName>
</protein>
<dbReference type="AlphaFoldDB" id="A0A382R3P3"/>
<feature type="region of interest" description="Disordered" evidence="1">
    <location>
        <begin position="1"/>
        <end position="39"/>
    </location>
</feature>
<reference evidence="2" key="1">
    <citation type="submission" date="2018-05" db="EMBL/GenBank/DDBJ databases">
        <authorList>
            <person name="Lanie J.A."/>
            <person name="Ng W.-L."/>
            <person name="Kazmierczak K.M."/>
            <person name="Andrzejewski T.M."/>
            <person name="Davidsen T.M."/>
            <person name="Wayne K.J."/>
            <person name="Tettelin H."/>
            <person name="Glass J.I."/>
            <person name="Rusch D."/>
            <person name="Podicherti R."/>
            <person name="Tsui H.-C.T."/>
            <person name="Winkler M.E."/>
        </authorList>
    </citation>
    <scope>NUCLEOTIDE SEQUENCE</scope>
</reference>